<dbReference type="OrthoDB" id="10460576at2759"/>
<dbReference type="Proteomes" id="UP000799538">
    <property type="component" value="Unassembled WGS sequence"/>
</dbReference>
<name>A0A6A6GFQ5_9PEZI</name>
<feature type="compositionally biased region" description="Acidic residues" evidence="1">
    <location>
        <begin position="307"/>
        <end position="320"/>
    </location>
</feature>
<sequence>MGRITVSPHVNGSRVSWRVRTNKPDDEAADEAASWTSGQSLMGISKSVRTGETRQDRRAFTITVGDWIEAHYHSLGHTEHEFAKVCGIRGYTDEDGGRIYKLCVSWGVEVGVFNRNAYSAGVKAFVDDNSLDGLTVCPSDQFDIIDLHQVNDCIKNTDSDVIIVEDCVRENLGSDVKLCGRLYGSVWRRTEATKTLDLGEIVTELPGSEDEEEEVEPRRERQSTQEAIDAGNEEEEEEEDDSGADNTQPEGRGAIEALGSEDSILPERSDAGSERDYSGPLQRRRIASLTHPFPHNRRPWAPMPASEVEEEEDSYEVVRR</sequence>
<protein>
    <submittedName>
        <fullName evidence="2">Uncharacterized protein</fullName>
    </submittedName>
</protein>
<accession>A0A6A6GFQ5</accession>
<keyword evidence="3" id="KW-1185">Reference proteome</keyword>
<reference evidence="3" key="1">
    <citation type="journal article" date="2020" name="Stud. Mycol.">
        <title>101 Dothideomycetes genomes: A test case for predicting lifestyles and emergence of pathogens.</title>
        <authorList>
            <person name="Haridas S."/>
            <person name="Albert R."/>
            <person name="Binder M."/>
            <person name="Bloem J."/>
            <person name="LaButti K."/>
            <person name="Salamov A."/>
            <person name="Andreopoulos B."/>
            <person name="Baker S."/>
            <person name="Barry K."/>
            <person name="Bills G."/>
            <person name="Bluhm B."/>
            <person name="Cannon C."/>
            <person name="Castanera R."/>
            <person name="Culley D."/>
            <person name="Daum C."/>
            <person name="Ezra D."/>
            <person name="Gonzalez J."/>
            <person name="Henrissat B."/>
            <person name="Kuo A."/>
            <person name="Liang C."/>
            <person name="Lipzen A."/>
            <person name="Lutzoni F."/>
            <person name="Magnuson J."/>
            <person name="Mondo S."/>
            <person name="Nolan M."/>
            <person name="Ohm R."/>
            <person name="Pangilinan J."/>
            <person name="Park H.-J."/>
            <person name="Ramirez L."/>
            <person name="Alfaro M."/>
            <person name="Sun H."/>
            <person name="Tritt A."/>
            <person name="Yoshinaga Y."/>
            <person name="Zwiers L.-H."/>
            <person name="Turgeon B."/>
            <person name="Goodwin S."/>
            <person name="Spatafora J."/>
            <person name="Crous P."/>
            <person name="Grigoriev I."/>
        </authorList>
    </citation>
    <scope>NUCLEOTIDE SEQUENCE [LARGE SCALE GENOMIC DNA]</scope>
    <source>
        <strain evidence="3">CECT 20119</strain>
    </source>
</reference>
<feature type="region of interest" description="Disordered" evidence="1">
    <location>
        <begin position="200"/>
        <end position="320"/>
    </location>
</feature>
<dbReference type="AlphaFoldDB" id="A0A6A6GFQ5"/>
<feature type="compositionally biased region" description="Basic and acidic residues" evidence="1">
    <location>
        <begin position="265"/>
        <end position="277"/>
    </location>
</feature>
<dbReference type="EMBL" id="ML992505">
    <property type="protein sequence ID" value="KAF2224447.1"/>
    <property type="molecule type" value="Genomic_DNA"/>
</dbReference>
<evidence type="ECO:0000313" key="2">
    <source>
        <dbReference type="EMBL" id="KAF2224447.1"/>
    </source>
</evidence>
<evidence type="ECO:0000313" key="3">
    <source>
        <dbReference type="Proteomes" id="UP000799538"/>
    </source>
</evidence>
<proteinExistence type="predicted"/>
<evidence type="ECO:0000256" key="1">
    <source>
        <dbReference type="SAM" id="MobiDB-lite"/>
    </source>
</evidence>
<feature type="compositionally biased region" description="Acidic residues" evidence="1">
    <location>
        <begin position="231"/>
        <end position="243"/>
    </location>
</feature>
<organism evidence="2 3">
    <name type="scientific">Elsinoe ampelina</name>
    <dbReference type="NCBI Taxonomy" id="302913"/>
    <lineage>
        <taxon>Eukaryota</taxon>
        <taxon>Fungi</taxon>
        <taxon>Dikarya</taxon>
        <taxon>Ascomycota</taxon>
        <taxon>Pezizomycotina</taxon>
        <taxon>Dothideomycetes</taxon>
        <taxon>Dothideomycetidae</taxon>
        <taxon>Myriangiales</taxon>
        <taxon>Elsinoaceae</taxon>
        <taxon>Elsinoe</taxon>
    </lineage>
</organism>
<gene>
    <name evidence="2" type="ORF">BDZ85DRAFT_281035</name>
</gene>